<evidence type="ECO:0000313" key="2">
    <source>
        <dbReference type="Proteomes" id="UP000603506"/>
    </source>
</evidence>
<sequence length="200" mass="22629">MKIYKITNIVGNEGFACMRQSNKQYVRDVEVLDVWWDDWCSGGKKIGDFVECIGTKICKTGVFEALHKHFDGLKAVPLRINKTQKELTAKNPKRLRWLPQEEVPLVAFYPSEYFDCLPQSTIVKNELGGVRLIGGAEMKGGIIIPREEGKGIFFSKEVVGNYDFFTLKGSGHSFCTERVKAFCEAQGYENVVFLEMGEIV</sequence>
<comment type="caution">
    <text evidence="1">The sequence shown here is derived from an EMBL/GenBank/DDBJ whole genome shotgun (WGS) entry which is preliminary data.</text>
</comment>
<keyword evidence="2" id="KW-1185">Reference proteome</keyword>
<dbReference type="EMBL" id="JAEUAH010000027">
    <property type="protein sequence ID" value="MBM0651819.1"/>
    <property type="molecule type" value="Genomic_DNA"/>
</dbReference>
<protein>
    <submittedName>
        <fullName evidence="1">Uncharacterized protein</fullName>
    </submittedName>
</protein>
<evidence type="ECO:0000313" key="1">
    <source>
        <dbReference type="EMBL" id="MBM0651819.1"/>
    </source>
</evidence>
<dbReference type="RefSeq" id="WP_203092755.1">
    <property type="nucleotide sequence ID" value="NZ_JAESPH010000001.1"/>
</dbReference>
<name>A0ABS1YZH9_9FLAO</name>
<proteinExistence type="predicted"/>
<accession>A0ABS1YZH9</accession>
<reference evidence="1 2" key="1">
    <citation type="submission" date="2021-01" db="EMBL/GenBank/DDBJ databases">
        <title>Evidence that Capnocytophaga endodontalis is a later homotypic synonym for Capnocytophaga genospecies AHN8471, and request for opinion on proposed recognition of strain AHN8471 as type strain of the species.</title>
        <authorList>
            <person name="Nicholson A.C."/>
            <person name="Hopper C.L."/>
            <person name="Gulvik C.A."/>
            <person name="Mcquiston J.R."/>
            <person name="Lau E.F."/>
        </authorList>
    </citation>
    <scope>NUCLEOTIDE SEQUENCE [LARGE SCALE GENOMIC DNA]</scope>
    <source>
        <strain evidence="1 2">AHN9576</strain>
    </source>
</reference>
<organism evidence="1 2">
    <name type="scientific">Capnocytophaga genosp. AHN8471</name>
    <dbReference type="NCBI Taxonomy" id="327574"/>
    <lineage>
        <taxon>Bacteria</taxon>
        <taxon>Pseudomonadati</taxon>
        <taxon>Bacteroidota</taxon>
        <taxon>Flavobacteriia</taxon>
        <taxon>Flavobacteriales</taxon>
        <taxon>Flavobacteriaceae</taxon>
        <taxon>Capnocytophaga</taxon>
    </lineage>
</organism>
<gene>
    <name evidence="1" type="ORF">JNB19_13865</name>
</gene>
<dbReference type="Proteomes" id="UP000603506">
    <property type="component" value="Unassembled WGS sequence"/>
</dbReference>